<keyword evidence="5" id="KW-1185">Reference proteome</keyword>
<dbReference type="EMBL" id="VDMN01000010">
    <property type="protein sequence ID" value="TNM60076.1"/>
    <property type="molecule type" value="Genomic_DNA"/>
</dbReference>
<dbReference type="InterPro" id="IPR006076">
    <property type="entry name" value="FAD-dep_OxRdtase"/>
</dbReference>
<dbReference type="PANTHER" id="PTHR13847">
    <property type="entry name" value="SARCOSINE DEHYDROGENASE-RELATED"/>
    <property type="match status" value="1"/>
</dbReference>
<dbReference type="Gene3D" id="3.50.50.60">
    <property type="entry name" value="FAD/NAD(P)-binding domain"/>
    <property type="match status" value="1"/>
</dbReference>
<dbReference type="GO" id="GO:0005737">
    <property type="term" value="C:cytoplasm"/>
    <property type="evidence" value="ECO:0007669"/>
    <property type="project" value="TreeGrafter"/>
</dbReference>
<protein>
    <submittedName>
        <fullName evidence="4">FAD-binding oxidoreductase</fullName>
    </submittedName>
</protein>
<dbReference type="InterPro" id="IPR036188">
    <property type="entry name" value="FAD/NAD-bd_sf"/>
</dbReference>
<gene>
    <name evidence="4" type="ORF">FHP24_26620</name>
</gene>
<evidence type="ECO:0000313" key="4">
    <source>
        <dbReference type="EMBL" id="TNM60076.1"/>
    </source>
</evidence>
<dbReference type="Proteomes" id="UP000311605">
    <property type="component" value="Unassembled WGS sequence"/>
</dbReference>
<reference evidence="4 5" key="1">
    <citation type="submission" date="2019-06" db="EMBL/GenBank/DDBJ databases">
        <title>The draft genome of Rhizobium smilacinae PTYR-5.</title>
        <authorList>
            <person name="Liu L."/>
            <person name="Li L."/>
            <person name="Zhang X."/>
        </authorList>
    </citation>
    <scope>NUCLEOTIDE SEQUENCE [LARGE SCALE GENOMIC DNA]</scope>
    <source>
        <strain evidence="4 5">PTYR-5</strain>
    </source>
</reference>
<dbReference type="Pfam" id="PF01266">
    <property type="entry name" value="DAO"/>
    <property type="match status" value="1"/>
</dbReference>
<dbReference type="GO" id="GO:0055130">
    <property type="term" value="P:D-alanine catabolic process"/>
    <property type="evidence" value="ECO:0007669"/>
    <property type="project" value="TreeGrafter"/>
</dbReference>
<dbReference type="RefSeq" id="WP_139679280.1">
    <property type="nucleotide sequence ID" value="NZ_VDMN01000010.1"/>
</dbReference>
<accession>A0A5C4X9E4</accession>
<evidence type="ECO:0000256" key="1">
    <source>
        <dbReference type="ARBA" id="ARBA00009410"/>
    </source>
</evidence>
<comment type="similarity">
    <text evidence="1">Belongs to the DadA oxidoreductase family.</text>
</comment>
<dbReference type="AlphaFoldDB" id="A0A5C4X9E4"/>
<keyword evidence="2" id="KW-0560">Oxidoreductase</keyword>
<dbReference type="GO" id="GO:0008718">
    <property type="term" value="F:D-amino-acid dehydrogenase activity"/>
    <property type="evidence" value="ECO:0007669"/>
    <property type="project" value="TreeGrafter"/>
</dbReference>
<evidence type="ECO:0000313" key="5">
    <source>
        <dbReference type="Proteomes" id="UP000311605"/>
    </source>
</evidence>
<organism evidence="4 5">
    <name type="scientific">Aliirhizobium smilacinae</name>
    <dbReference type="NCBI Taxonomy" id="1395944"/>
    <lineage>
        <taxon>Bacteria</taxon>
        <taxon>Pseudomonadati</taxon>
        <taxon>Pseudomonadota</taxon>
        <taxon>Alphaproteobacteria</taxon>
        <taxon>Hyphomicrobiales</taxon>
        <taxon>Rhizobiaceae</taxon>
        <taxon>Aliirhizobium</taxon>
    </lineage>
</organism>
<proteinExistence type="inferred from homology"/>
<comment type="caution">
    <text evidence="4">The sequence shown here is derived from an EMBL/GenBank/DDBJ whole genome shotgun (WGS) entry which is preliminary data.</text>
</comment>
<dbReference type="SUPFAM" id="SSF51905">
    <property type="entry name" value="FAD/NAD(P)-binding domain"/>
    <property type="match status" value="1"/>
</dbReference>
<dbReference type="Gene3D" id="3.30.9.10">
    <property type="entry name" value="D-Amino Acid Oxidase, subunit A, domain 2"/>
    <property type="match status" value="1"/>
</dbReference>
<dbReference type="OrthoDB" id="9787190at2"/>
<evidence type="ECO:0000256" key="2">
    <source>
        <dbReference type="ARBA" id="ARBA00023002"/>
    </source>
</evidence>
<sequence length="440" mass="47151">MSLSIPVSPFQGDAELPAHVDVVVIGGGIIGINTALSLAERGVSVAVVEKGVIGGEQSARNWGWTRQMGRDPAEIPLTMASLRLWSQMNERTGDETGWRRTGITYLCYNKRDMDIWGGWYEKGKAYGLNSEMLTGPQTEALLPGSSGGLIGGLHTPSDGRAEPALATVAMANAARRVGAHILTQCAARGVERSAGRISAVVTERGRITCSSVVLAGGVWSRLFAGNMGIDFPQLKVMGTVARVTGIEGISDMPVGAGDFAYRKRLDGDYSVALRNANIANIVPDSFRLFFEYMPSFVQTWRELKLRVGKSFVDELVMPKRWALDEKTAFETIRTLDPLPTKSFNRKALANLARAYPAFAKAQVVNEWAGVMDVTPDAVPVISDVPSTPGFFIASGFSGHGFGIGPAAGHLMADIVMGGDKLVDPAPFNISRLRPKLAIAA</sequence>
<evidence type="ECO:0000259" key="3">
    <source>
        <dbReference type="Pfam" id="PF01266"/>
    </source>
</evidence>
<name>A0A5C4X9E4_9HYPH</name>
<feature type="domain" description="FAD dependent oxidoreductase" evidence="3">
    <location>
        <begin position="21"/>
        <end position="413"/>
    </location>
</feature>
<dbReference type="GO" id="GO:0005886">
    <property type="term" value="C:plasma membrane"/>
    <property type="evidence" value="ECO:0007669"/>
    <property type="project" value="TreeGrafter"/>
</dbReference>
<dbReference type="PANTHER" id="PTHR13847:SF280">
    <property type="entry name" value="D-AMINO ACID DEHYDROGENASE"/>
    <property type="match status" value="1"/>
</dbReference>